<feature type="transmembrane region" description="Helical" evidence="7">
    <location>
        <begin position="171"/>
        <end position="189"/>
    </location>
</feature>
<keyword evidence="5 7" id="KW-1133">Transmembrane helix</keyword>
<evidence type="ECO:0000256" key="4">
    <source>
        <dbReference type="ARBA" id="ARBA00022692"/>
    </source>
</evidence>
<evidence type="ECO:0000256" key="5">
    <source>
        <dbReference type="ARBA" id="ARBA00022989"/>
    </source>
</evidence>
<dbReference type="Pfam" id="PF21082">
    <property type="entry name" value="MS_channel_3rd"/>
    <property type="match status" value="1"/>
</dbReference>
<dbReference type="InterPro" id="IPR011066">
    <property type="entry name" value="MscS_channel_C_sf"/>
</dbReference>
<feature type="transmembrane region" description="Helical" evidence="7">
    <location>
        <begin position="87"/>
        <end position="111"/>
    </location>
</feature>
<dbReference type="PANTHER" id="PTHR30347">
    <property type="entry name" value="POTASSIUM CHANNEL RELATED"/>
    <property type="match status" value="1"/>
</dbReference>
<accession>A0A240U810</accession>
<dbReference type="PANTHER" id="PTHR30347:SF1">
    <property type="entry name" value="MECHANOSENSITIVE CHANNEL MSCK"/>
    <property type="match status" value="1"/>
</dbReference>
<organism evidence="11 12">
    <name type="scientific">Acidovorax carolinensis</name>
    <dbReference type="NCBI Taxonomy" id="553814"/>
    <lineage>
        <taxon>Bacteria</taxon>
        <taxon>Pseudomonadati</taxon>
        <taxon>Pseudomonadota</taxon>
        <taxon>Betaproteobacteria</taxon>
        <taxon>Burkholderiales</taxon>
        <taxon>Comamonadaceae</taxon>
        <taxon>Acidovorax</taxon>
    </lineage>
</organism>
<feature type="domain" description="Mechanosensitive ion channel MscS C-terminal" evidence="9">
    <location>
        <begin position="331"/>
        <end position="413"/>
    </location>
</feature>
<dbReference type="Gene3D" id="2.30.30.60">
    <property type="match status" value="1"/>
</dbReference>
<feature type="domain" description="Mechanosensitive ion channel MscS" evidence="8">
    <location>
        <begin position="256"/>
        <end position="321"/>
    </location>
</feature>
<dbReference type="Gene3D" id="1.10.287.1260">
    <property type="match status" value="1"/>
</dbReference>
<evidence type="ECO:0000313" key="12">
    <source>
        <dbReference type="Proteomes" id="UP000194432"/>
    </source>
</evidence>
<evidence type="ECO:0000313" key="11">
    <source>
        <dbReference type="EMBL" id="ART53531.1"/>
    </source>
</evidence>
<dbReference type="RefSeq" id="WP_094099085.1">
    <property type="nucleotide sequence ID" value="NZ_CP021361.1"/>
</dbReference>
<keyword evidence="4 7" id="KW-0812">Transmembrane</keyword>
<dbReference type="Gene3D" id="3.30.70.100">
    <property type="match status" value="1"/>
</dbReference>
<comment type="subcellular location">
    <subcellularLocation>
        <location evidence="1">Cell membrane</location>
        <topology evidence="1">Multi-pass membrane protein</topology>
    </subcellularLocation>
</comment>
<dbReference type="KEGG" id="acin:CBP34_05995"/>
<keyword evidence="12" id="KW-1185">Reference proteome</keyword>
<dbReference type="InterPro" id="IPR049278">
    <property type="entry name" value="MS_channel_C"/>
</dbReference>
<dbReference type="SUPFAM" id="SSF82861">
    <property type="entry name" value="Mechanosensitive channel protein MscS (YggB), transmembrane region"/>
    <property type="match status" value="1"/>
</dbReference>
<reference evidence="11 12" key="1">
    <citation type="submission" date="2017-05" db="EMBL/GenBank/DDBJ databases">
        <title>Polyphasic characterization of four soil-derived phenanthrene-degrading Acidovorax strains and proposal of Acidovorax phenanthrenivorans sp. nov.</title>
        <authorList>
            <person name="Singleton D.R."/>
            <person name="Lee J."/>
            <person name="Dickey A.N."/>
            <person name="Stroud A."/>
            <person name="Scholl E.H."/>
            <person name="Wright F.A."/>
            <person name="Aitken M.D."/>
        </authorList>
    </citation>
    <scope>NUCLEOTIDE SEQUENCE [LARGE SCALE GENOMIC DNA]</scope>
    <source>
        <strain evidence="11">NA3</strain>
    </source>
</reference>
<evidence type="ECO:0000256" key="1">
    <source>
        <dbReference type="ARBA" id="ARBA00004651"/>
    </source>
</evidence>
<dbReference type="SUPFAM" id="SSF82689">
    <property type="entry name" value="Mechanosensitive channel protein MscS (YggB), C-terminal domain"/>
    <property type="match status" value="1"/>
</dbReference>
<dbReference type="InterPro" id="IPR052702">
    <property type="entry name" value="MscS-like_channel"/>
</dbReference>
<evidence type="ECO:0000259" key="8">
    <source>
        <dbReference type="Pfam" id="PF00924"/>
    </source>
</evidence>
<evidence type="ECO:0000256" key="3">
    <source>
        <dbReference type="ARBA" id="ARBA00022475"/>
    </source>
</evidence>
<dbReference type="Pfam" id="PF00924">
    <property type="entry name" value="MS_channel_2nd"/>
    <property type="match status" value="1"/>
</dbReference>
<protein>
    <submittedName>
        <fullName evidence="11">Mechanosensitive ion channel protein</fullName>
    </submittedName>
</protein>
<feature type="transmembrane region" description="Helical" evidence="7">
    <location>
        <begin position="210"/>
        <end position="229"/>
    </location>
</feature>
<dbReference type="InterPro" id="IPR010920">
    <property type="entry name" value="LSM_dom_sf"/>
</dbReference>
<dbReference type="GO" id="GO:0008381">
    <property type="term" value="F:mechanosensitive monoatomic ion channel activity"/>
    <property type="evidence" value="ECO:0007669"/>
    <property type="project" value="UniProtKB-ARBA"/>
</dbReference>
<evidence type="ECO:0000256" key="2">
    <source>
        <dbReference type="ARBA" id="ARBA00008017"/>
    </source>
</evidence>
<evidence type="ECO:0000259" key="10">
    <source>
        <dbReference type="Pfam" id="PF21088"/>
    </source>
</evidence>
<dbReference type="Pfam" id="PF21088">
    <property type="entry name" value="MS_channel_1st"/>
    <property type="match status" value="1"/>
</dbReference>
<feature type="transmembrane region" description="Helical" evidence="7">
    <location>
        <begin position="64"/>
        <end position="81"/>
    </location>
</feature>
<dbReference type="AlphaFoldDB" id="A0A240U810"/>
<dbReference type="GO" id="GO:0005886">
    <property type="term" value="C:plasma membrane"/>
    <property type="evidence" value="ECO:0007669"/>
    <property type="project" value="UniProtKB-SubCell"/>
</dbReference>
<evidence type="ECO:0000256" key="6">
    <source>
        <dbReference type="ARBA" id="ARBA00023136"/>
    </source>
</evidence>
<evidence type="ECO:0000259" key="9">
    <source>
        <dbReference type="Pfam" id="PF21082"/>
    </source>
</evidence>
<name>A0A240U810_9BURK</name>
<dbReference type="SUPFAM" id="SSF50182">
    <property type="entry name" value="Sm-like ribonucleoproteins"/>
    <property type="match status" value="1"/>
</dbReference>
<keyword evidence="6 7" id="KW-0472">Membrane</keyword>
<gene>
    <name evidence="11" type="ORF">CBP34_05995</name>
</gene>
<dbReference type="EMBL" id="CP021361">
    <property type="protein sequence ID" value="ART53531.1"/>
    <property type="molecule type" value="Genomic_DNA"/>
</dbReference>
<dbReference type="InterPro" id="IPR006685">
    <property type="entry name" value="MscS_channel_2nd"/>
</dbReference>
<proteinExistence type="inferred from homology"/>
<dbReference type="InterPro" id="IPR011014">
    <property type="entry name" value="MscS_channel_TM-2"/>
</dbReference>
<sequence>MPVQTGSPMLDDVQQWFGAFAKTTVLIELGALAVCVALAWLMVSALRRALHRDEPRSILFGRKVVDGVLFPLTLLGLGYVARSVLALWVPLAAFKVVIPVLISLVVIRVGVKVLQAAYPQSGWVRPIERTISWLAWLVMVLWVTGLLPLVLEQLDEITWKVGTTTLSVRTMIEGFVTACAVLIVALWISSSIESRLLRSVTGSELSVRKAFSNAARALLMFLGLILALSAVGIDLTALSVLGGAVGVGIGFGLQKLAANYVSGFVILAERSVRIGDNVRVDGFEGRITDITGRYTVIRSGVGRESIVPNEMLITQRVENLSLADPRVWLSTVVSVGYDSDVDLVIRLLGEAALVNPRVLREPGPAVSLSAFGADGLEFTVGFWITDPENGVLGLRSDINRAILAALRAHRIDIPYPQRVVHLRPQDLPASGEAGRASPGPVPVT</sequence>
<feature type="transmembrane region" description="Helical" evidence="7">
    <location>
        <begin position="20"/>
        <end position="43"/>
    </location>
</feature>
<comment type="similarity">
    <text evidence="2">Belongs to the MscS (TC 1.A.23) family.</text>
</comment>
<dbReference type="InterPro" id="IPR049142">
    <property type="entry name" value="MS_channel_1st"/>
</dbReference>
<dbReference type="InterPro" id="IPR023408">
    <property type="entry name" value="MscS_beta-dom_sf"/>
</dbReference>
<feature type="transmembrane region" description="Helical" evidence="7">
    <location>
        <begin position="131"/>
        <end position="151"/>
    </location>
</feature>
<evidence type="ECO:0000256" key="7">
    <source>
        <dbReference type="SAM" id="Phobius"/>
    </source>
</evidence>
<feature type="domain" description="Mechanosensitive ion channel transmembrane helices 2/3" evidence="10">
    <location>
        <begin position="216"/>
        <end position="254"/>
    </location>
</feature>
<keyword evidence="3" id="KW-1003">Cell membrane</keyword>
<dbReference type="Proteomes" id="UP000194432">
    <property type="component" value="Chromosome 1"/>
</dbReference>